<dbReference type="Proteomes" id="UP000297597">
    <property type="component" value="Unassembled WGS sequence"/>
</dbReference>
<reference evidence="1 2" key="1">
    <citation type="journal article" date="2018" name="Environ. Microbiol.">
        <title>Novel energy conservation strategies and behaviour of Pelotomaculum schinkii driving syntrophic propionate catabolism.</title>
        <authorList>
            <person name="Hidalgo-Ahumada C.A.P."/>
            <person name="Nobu M.K."/>
            <person name="Narihiro T."/>
            <person name="Tamaki H."/>
            <person name="Liu W.T."/>
            <person name="Kamagata Y."/>
            <person name="Stams A.J.M."/>
            <person name="Imachi H."/>
            <person name="Sousa D.Z."/>
        </authorList>
    </citation>
    <scope>NUCLEOTIDE SEQUENCE [LARGE SCALE GENOMIC DNA]</scope>
    <source>
        <strain evidence="1 2">MGP</strain>
    </source>
</reference>
<evidence type="ECO:0000313" key="2">
    <source>
        <dbReference type="Proteomes" id="UP000297597"/>
    </source>
</evidence>
<organism evidence="1 2">
    <name type="scientific">Pelotomaculum propionicicum</name>
    <dbReference type="NCBI Taxonomy" id="258475"/>
    <lineage>
        <taxon>Bacteria</taxon>
        <taxon>Bacillati</taxon>
        <taxon>Bacillota</taxon>
        <taxon>Clostridia</taxon>
        <taxon>Eubacteriales</taxon>
        <taxon>Desulfotomaculaceae</taxon>
        <taxon>Pelotomaculum</taxon>
    </lineage>
</organism>
<dbReference type="EMBL" id="QFFZ01000002">
    <property type="protein sequence ID" value="TEB13467.1"/>
    <property type="molecule type" value="Genomic_DNA"/>
</dbReference>
<dbReference type="RefSeq" id="WP_134212244.1">
    <property type="nucleotide sequence ID" value="NZ_QFFZ01000002.1"/>
</dbReference>
<keyword evidence="2" id="KW-1185">Reference proteome</keyword>
<dbReference type="OrthoDB" id="1809811at2"/>
<protein>
    <submittedName>
        <fullName evidence="1">Uncharacterized protein</fullName>
    </submittedName>
</protein>
<name>A0A4Y7RYT5_9FIRM</name>
<evidence type="ECO:0000313" key="1">
    <source>
        <dbReference type="EMBL" id="TEB13467.1"/>
    </source>
</evidence>
<accession>A0A4Y7RYT5</accession>
<sequence length="73" mass="8367">MLTARLDYKKIKENKDMSYLDSWFCPLEKACQAGFEPVIKGKIFNVSASQYTPTLILNSIPLKIKRRHAMAGF</sequence>
<comment type="caution">
    <text evidence="1">The sequence shown here is derived from an EMBL/GenBank/DDBJ whole genome shotgun (WGS) entry which is preliminary data.</text>
</comment>
<dbReference type="AlphaFoldDB" id="A0A4Y7RYT5"/>
<proteinExistence type="predicted"/>
<gene>
    <name evidence="1" type="ORF">Pmgp_00361</name>
</gene>